<gene>
    <name evidence="1" type="ORF">I4F81_006321</name>
</gene>
<reference evidence="1" key="1">
    <citation type="submission" date="2019-11" db="EMBL/GenBank/DDBJ databases">
        <title>Nori genome reveals adaptations in red seaweeds to the harsh intertidal environment.</title>
        <authorList>
            <person name="Wang D."/>
            <person name="Mao Y."/>
        </authorList>
    </citation>
    <scope>NUCLEOTIDE SEQUENCE</scope>
    <source>
        <tissue evidence="1">Gametophyte</tissue>
    </source>
</reference>
<evidence type="ECO:0000313" key="2">
    <source>
        <dbReference type="Proteomes" id="UP000798662"/>
    </source>
</evidence>
<organism evidence="1 2">
    <name type="scientific">Pyropia yezoensis</name>
    <name type="common">Susabi-nori</name>
    <name type="synonym">Porphyra yezoensis</name>
    <dbReference type="NCBI Taxonomy" id="2788"/>
    <lineage>
        <taxon>Eukaryota</taxon>
        <taxon>Rhodophyta</taxon>
        <taxon>Bangiophyceae</taxon>
        <taxon>Bangiales</taxon>
        <taxon>Bangiaceae</taxon>
        <taxon>Pyropia</taxon>
    </lineage>
</organism>
<name>A0ACC3C0T0_PYRYE</name>
<comment type="caution">
    <text evidence="1">The sequence shown here is derived from an EMBL/GenBank/DDBJ whole genome shotgun (WGS) entry which is preliminary data.</text>
</comment>
<dbReference type="EMBL" id="CM020619">
    <property type="protein sequence ID" value="KAK1863767.1"/>
    <property type="molecule type" value="Genomic_DNA"/>
</dbReference>
<keyword evidence="2" id="KW-1185">Reference proteome</keyword>
<proteinExistence type="predicted"/>
<accession>A0ACC3C0T0</accession>
<sequence length="136" mass="14262">MSSFNPAADNRAGMSDPAAVHGVVDVDVASGGGATGAAGAPPAGPTADDFSTGPLSLLRAAVMDGSQVLINVRNNKKLLGRVKAFDRHCNMVLEDVKEMWVEYPKGASSRSVSRDRVISKLFLRGDSVVLVVRNPK</sequence>
<dbReference type="Proteomes" id="UP000798662">
    <property type="component" value="Chromosome 2"/>
</dbReference>
<protein>
    <submittedName>
        <fullName evidence="1">Uncharacterized protein</fullName>
    </submittedName>
</protein>
<evidence type="ECO:0000313" key="1">
    <source>
        <dbReference type="EMBL" id="KAK1863767.1"/>
    </source>
</evidence>